<keyword evidence="7" id="KW-1185">Reference proteome</keyword>
<dbReference type="Pfam" id="PF00400">
    <property type="entry name" value="WD40"/>
    <property type="match status" value="1"/>
</dbReference>
<gene>
    <name evidence="8" type="primary">LOC107271456</name>
</gene>
<dbReference type="InterPro" id="IPR050687">
    <property type="entry name" value="Dynein_IC"/>
</dbReference>
<dbReference type="PROSITE" id="PS50294">
    <property type="entry name" value="WD_REPEATS_REGION"/>
    <property type="match status" value="1"/>
</dbReference>
<dbReference type="PROSITE" id="PS50082">
    <property type="entry name" value="WD_REPEATS_2"/>
    <property type="match status" value="1"/>
</dbReference>
<keyword evidence="2" id="KW-0963">Cytoplasm</keyword>
<dbReference type="AlphaFoldDB" id="A0AAJ7C6A1"/>
<keyword evidence="4" id="KW-0677">Repeat</keyword>
<evidence type="ECO:0000256" key="2">
    <source>
        <dbReference type="ARBA" id="ARBA00022490"/>
    </source>
</evidence>
<dbReference type="GeneID" id="107271456"/>
<feature type="region of interest" description="Disordered" evidence="6">
    <location>
        <begin position="1"/>
        <end position="26"/>
    </location>
</feature>
<dbReference type="InterPro" id="IPR036322">
    <property type="entry name" value="WD40_repeat_dom_sf"/>
</dbReference>
<accession>A0AAJ7C6A1</accession>
<sequence>MFTDASSEPVGFRSQLCSNKPEKSSNIQTDEVVYKENETQAIETKDVHTQTIIEQRKKPQVDYQKLAAFLKRVTPGILEDLDEAYGSNAFENYDPGASGEPSTTVKLLAKLNTLEESNNEIKISDITWSSGGGTLSVSHSVVYHETYCDHLSKIKFYDLTKDYQLPIEPKKVLNLNSCVTSLSYHPTEPSIIAAGLFNGDIVLWNLRDETAVTPTQVCTHGDTVSLIHWRPRSINDVSLLVTASRDGYILVHKLTANFTTITQHKRFKIAKEHNPSESTRPRSAGGSRERATEAGLSVTTFDFSTKDPMLFVVGTLCGGLYKCSVDRATPVEGLGNENILDPVVDEYERHEGSVTCVRSSPTRNLFVTSGTDKEIRIYDFAESVIHQTISVDDTIVGLTWLPGIIDVFTAYGAGASIHFYNVTNGKPVTNLKLEMSEKQGTSCLQFNGKRDLVAIGDTKGNLEIWKIPRQPFT</sequence>
<feature type="region of interest" description="Disordered" evidence="6">
    <location>
        <begin position="269"/>
        <end position="291"/>
    </location>
</feature>
<dbReference type="InterPro" id="IPR001680">
    <property type="entry name" value="WD40_rpt"/>
</dbReference>
<dbReference type="RefSeq" id="XP_015602969.1">
    <property type="nucleotide sequence ID" value="XM_015747483.2"/>
</dbReference>
<name>A0AAJ7C6A1_CEPCN</name>
<organism evidence="7 8">
    <name type="scientific">Cephus cinctus</name>
    <name type="common">Wheat stem sawfly</name>
    <dbReference type="NCBI Taxonomy" id="211228"/>
    <lineage>
        <taxon>Eukaryota</taxon>
        <taxon>Metazoa</taxon>
        <taxon>Ecdysozoa</taxon>
        <taxon>Arthropoda</taxon>
        <taxon>Hexapoda</taxon>
        <taxon>Insecta</taxon>
        <taxon>Pterygota</taxon>
        <taxon>Neoptera</taxon>
        <taxon>Endopterygota</taxon>
        <taxon>Hymenoptera</taxon>
        <taxon>Cephoidea</taxon>
        <taxon>Cephidae</taxon>
        <taxon>Cephus</taxon>
    </lineage>
</organism>
<dbReference type="Gene3D" id="2.130.10.10">
    <property type="entry name" value="YVTN repeat-like/Quinoprotein amine dehydrogenase"/>
    <property type="match status" value="2"/>
</dbReference>
<dbReference type="SMART" id="SM00320">
    <property type="entry name" value="WD40"/>
    <property type="match status" value="4"/>
</dbReference>
<protein>
    <submittedName>
        <fullName evidence="8">WD repeat-containing protein 34 isoform X1</fullName>
    </submittedName>
</protein>
<feature type="repeat" description="WD" evidence="5">
    <location>
        <begin position="347"/>
        <end position="388"/>
    </location>
</feature>
<evidence type="ECO:0000256" key="6">
    <source>
        <dbReference type="SAM" id="MobiDB-lite"/>
    </source>
</evidence>
<dbReference type="GO" id="GO:0005868">
    <property type="term" value="C:cytoplasmic dynein complex"/>
    <property type="evidence" value="ECO:0007669"/>
    <property type="project" value="TreeGrafter"/>
</dbReference>
<evidence type="ECO:0000313" key="7">
    <source>
        <dbReference type="Proteomes" id="UP000694920"/>
    </source>
</evidence>
<evidence type="ECO:0000256" key="5">
    <source>
        <dbReference type="PROSITE-ProRule" id="PRU00221"/>
    </source>
</evidence>
<evidence type="ECO:0000256" key="3">
    <source>
        <dbReference type="ARBA" id="ARBA00022574"/>
    </source>
</evidence>
<dbReference type="SUPFAM" id="SSF50978">
    <property type="entry name" value="WD40 repeat-like"/>
    <property type="match status" value="1"/>
</dbReference>
<dbReference type="KEGG" id="ccin:107271456"/>
<dbReference type="InterPro" id="IPR015943">
    <property type="entry name" value="WD40/YVTN_repeat-like_dom_sf"/>
</dbReference>
<dbReference type="Proteomes" id="UP000694920">
    <property type="component" value="Unplaced"/>
</dbReference>
<keyword evidence="3 5" id="KW-0853">WD repeat</keyword>
<dbReference type="GO" id="GO:0045504">
    <property type="term" value="F:dynein heavy chain binding"/>
    <property type="evidence" value="ECO:0007669"/>
    <property type="project" value="TreeGrafter"/>
</dbReference>
<comment type="subcellular location">
    <subcellularLocation>
        <location evidence="1">Cytoplasm</location>
    </subcellularLocation>
</comment>
<proteinExistence type="predicted"/>
<dbReference type="PANTHER" id="PTHR12442:SF26">
    <property type="entry name" value="CYTOPLASMIC DYNEIN 2 INTERMEDIATE CHAIN 2"/>
    <property type="match status" value="1"/>
</dbReference>
<dbReference type="GO" id="GO:0045503">
    <property type="term" value="F:dynein light chain binding"/>
    <property type="evidence" value="ECO:0007669"/>
    <property type="project" value="TreeGrafter"/>
</dbReference>
<evidence type="ECO:0000256" key="4">
    <source>
        <dbReference type="ARBA" id="ARBA00022737"/>
    </source>
</evidence>
<reference evidence="8" key="1">
    <citation type="submission" date="2025-08" db="UniProtKB">
        <authorList>
            <consortium name="RefSeq"/>
        </authorList>
    </citation>
    <scope>IDENTIFICATION</scope>
</reference>
<dbReference type="GO" id="GO:0097014">
    <property type="term" value="C:ciliary plasm"/>
    <property type="evidence" value="ECO:0007669"/>
    <property type="project" value="TreeGrafter"/>
</dbReference>
<dbReference type="GO" id="GO:0042073">
    <property type="term" value="P:intraciliary transport"/>
    <property type="evidence" value="ECO:0007669"/>
    <property type="project" value="TreeGrafter"/>
</dbReference>
<evidence type="ECO:0000313" key="8">
    <source>
        <dbReference type="RefSeq" id="XP_015602969.1"/>
    </source>
</evidence>
<dbReference type="PANTHER" id="PTHR12442">
    <property type="entry name" value="DYNEIN INTERMEDIATE CHAIN"/>
    <property type="match status" value="1"/>
</dbReference>
<evidence type="ECO:0000256" key="1">
    <source>
        <dbReference type="ARBA" id="ARBA00004496"/>
    </source>
</evidence>